<evidence type="ECO:0000313" key="9">
    <source>
        <dbReference type="Proteomes" id="UP000236161"/>
    </source>
</evidence>
<evidence type="ECO:0000256" key="2">
    <source>
        <dbReference type="ARBA" id="ARBA00010254"/>
    </source>
</evidence>
<feature type="repeat" description="TPR" evidence="7">
    <location>
        <begin position="727"/>
        <end position="760"/>
    </location>
</feature>
<evidence type="ECO:0000313" key="8">
    <source>
        <dbReference type="EMBL" id="PKA65703.1"/>
    </source>
</evidence>
<dbReference type="Proteomes" id="UP000236161">
    <property type="component" value="Unassembled WGS sequence"/>
</dbReference>
<evidence type="ECO:0000256" key="5">
    <source>
        <dbReference type="ARBA" id="ARBA00022980"/>
    </source>
</evidence>
<protein>
    <submittedName>
        <fullName evidence="8">T-complex protein 1 subunit epsilon</fullName>
    </submittedName>
</protein>
<dbReference type="SMART" id="SM00028">
    <property type="entry name" value="TPR"/>
    <property type="match status" value="5"/>
</dbReference>
<sequence>MALAFDEYGRPFIIIKEQEQKTRLRGLDAQKANINAGKAVARILRTSLGPKGMDKMLQSPDGDVIIRGSLKGFSKMFLEECLFEELKTRFMFAMLSVPWIPCMLLCACLYKSGNKMMIEETKRSLHDALCVARNLIRNNSIVYGGGSAEISCSIAVDAAADRYPGVEQYAIRSFAEALDSIPMALAENSGLQPIETLSAVKSQQIKVFYNCPFGNAIEAAAMPEDHPPTSSGDETAAKVPATENAARLPRPSKAVILADLNFDPLNSDGDDCTVVPAADSSARCCHLSGIGIVHSPTLINQSDIKESLHSCGITDNMALQTSKQRMNDEPKQWKHVYGEVHLENRIFSGLIHVARKMPKNAHAHYILGLMYQRLGQPQKAVAAFEKASEIVQKDDDEIRRPNLLSLIQIHHAQCILQANSGDSSDKELDSGELEEIISRLKDSMNSDAKQPTIWNTLGLILLRTGRPQWKYGTFSKMLSELDPERPKPSCVFGPGAGAADGANQNIVEAATVARDCLLAAAKADPKFGPLWVNLAIAYSVIQDYAKAKRCLEKAAKLEPNQMSARYAIACQRVIDAERFQECNDQISWAQNEMASILKEGDPAMIDLPITWAGFAMAHGVEHEITSAYKTTKKDLAEVEDRALYTLKQAIEEDPNDVVQWHQFGLHNLRTLQFNASVRFLKAAVARCKECIYAWSNLGLALQLSDDLSSSEEVYKRALSLATAQQAHSILSNLGNLFLLQRRYDHAKATFAKSLEICPGYAVAHNNLGLVFAAESQWEDAKSCFEKALLLDPLLDAAKSNIVKAMAMLKPWLLLSSFLSRRAGVEMKWMVVMVVSNKMQKSVVVAADRLFHHKLFNRHVKWTSKFMAHDEHNECNVGDGKGKRWKRRNFIDLKPLLPDSILGEGARVSQTIMPSSSLSSMIPSFAVTLFMLTSSEIQLHGCTLHRECKFFDKLNTRTVSQSSFQEDSKINRNHLSLPCDVTNSKGIE</sequence>
<reference evidence="8 9" key="1">
    <citation type="journal article" date="2017" name="Nature">
        <title>The Apostasia genome and the evolution of orchids.</title>
        <authorList>
            <person name="Zhang G.Q."/>
            <person name="Liu K.W."/>
            <person name="Li Z."/>
            <person name="Lohaus R."/>
            <person name="Hsiao Y.Y."/>
            <person name="Niu S.C."/>
            <person name="Wang J.Y."/>
            <person name="Lin Y.C."/>
            <person name="Xu Q."/>
            <person name="Chen L.J."/>
            <person name="Yoshida K."/>
            <person name="Fujiwara S."/>
            <person name="Wang Z.W."/>
            <person name="Zhang Y.Q."/>
            <person name="Mitsuda N."/>
            <person name="Wang M."/>
            <person name="Liu G.H."/>
            <person name="Pecoraro L."/>
            <person name="Huang H.X."/>
            <person name="Xiao X.J."/>
            <person name="Lin M."/>
            <person name="Wu X.Y."/>
            <person name="Wu W.L."/>
            <person name="Chen Y.Y."/>
            <person name="Chang S.B."/>
            <person name="Sakamoto S."/>
            <person name="Ohme-Takagi M."/>
            <person name="Yagi M."/>
            <person name="Zeng S.J."/>
            <person name="Shen C.Y."/>
            <person name="Yeh C.M."/>
            <person name="Luo Y.B."/>
            <person name="Tsai W.C."/>
            <person name="Van de Peer Y."/>
            <person name="Liu Z.J."/>
        </authorList>
    </citation>
    <scope>NUCLEOTIDE SEQUENCE [LARGE SCALE GENOMIC DNA]</scope>
    <source>
        <strain evidence="9">cv. Shenzhen</strain>
        <tissue evidence="8">Stem</tissue>
    </source>
</reference>
<dbReference type="PANTHER" id="PTHR45523:SF1">
    <property type="entry name" value="TETRATRICOPEPTIDE REPEAT (TPR)-CONTAINING PROTEIN"/>
    <property type="match status" value="1"/>
</dbReference>
<dbReference type="EMBL" id="KZ451890">
    <property type="protein sequence ID" value="PKA65703.1"/>
    <property type="molecule type" value="Genomic_DNA"/>
</dbReference>
<dbReference type="Pfam" id="PF00366">
    <property type="entry name" value="Ribosomal_S17"/>
    <property type="match status" value="1"/>
</dbReference>
<dbReference type="InterPro" id="IPR013105">
    <property type="entry name" value="TPR_2"/>
</dbReference>
<dbReference type="GO" id="GO:0005524">
    <property type="term" value="F:ATP binding"/>
    <property type="evidence" value="ECO:0007669"/>
    <property type="project" value="InterPro"/>
</dbReference>
<dbReference type="PANTHER" id="PTHR45523">
    <property type="entry name" value="TETRATRICOPEPTIDE REPEAT (TPR)-CONTAINING PROTEIN-RELATED"/>
    <property type="match status" value="1"/>
</dbReference>
<feature type="repeat" description="TPR" evidence="7">
    <location>
        <begin position="761"/>
        <end position="794"/>
    </location>
</feature>
<dbReference type="GO" id="GO:0016887">
    <property type="term" value="F:ATP hydrolysis activity"/>
    <property type="evidence" value="ECO:0007669"/>
    <property type="project" value="InterPro"/>
</dbReference>
<dbReference type="Pfam" id="PF00118">
    <property type="entry name" value="Cpn60_TCP1"/>
    <property type="match status" value="1"/>
</dbReference>
<keyword evidence="4 7" id="KW-0802">TPR repeat</keyword>
<evidence type="ECO:0000256" key="6">
    <source>
        <dbReference type="ARBA" id="ARBA00023274"/>
    </source>
</evidence>
<dbReference type="SUPFAM" id="SSF48452">
    <property type="entry name" value="TPR-like"/>
    <property type="match status" value="2"/>
</dbReference>
<dbReference type="SUPFAM" id="SSF50249">
    <property type="entry name" value="Nucleic acid-binding proteins"/>
    <property type="match status" value="1"/>
</dbReference>
<dbReference type="GO" id="GO:1990904">
    <property type="term" value="C:ribonucleoprotein complex"/>
    <property type="evidence" value="ECO:0007669"/>
    <property type="project" value="UniProtKB-KW"/>
</dbReference>
<evidence type="ECO:0000256" key="7">
    <source>
        <dbReference type="PROSITE-ProRule" id="PRU00339"/>
    </source>
</evidence>
<evidence type="ECO:0000256" key="4">
    <source>
        <dbReference type="ARBA" id="ARBA00022803"/>
    </source>
</evidence>
<dbReference type="InterPro" id="IPR012340">
    <property type="entry name" value="NA-bd_OB-fold"/>
</dbReference>
<dbReference type="GO" id="GO:0006412">
    <property type="term" value="P:translation"/>
    <property type="evidence" value="ECO:0007669"/>
    <property type="project" value="InterPro"/>
</dbReference>
<organism evidence="8 9">
    <name type="scientific">Apostasia shenzhenica</name>
    <dbReference type="NCBI Taxonomy" id="1088818"/>
    <lineage>
        <taxon>Eukaryota</taxon>
        <taxon>Viridiplantae</taxon>
        <taxon>Streptophyta</taxon>
        <taxon>Embryophyta</taxon>
        <taxon>Tracheophyta</taxon>
        <taxon>Spermatophyta</taxon>
        <taxon>Magnoliopsida</taxon>
        <taxon>Liliopsida</taxon>
        <taxon>Asparagales</taxon>
        <taxon>Orchidaceae</taxon>
        <taxon>Apostasioideae</taxon>
        <taxon>Apostasia</taxon>
    </lineage>
</organism>
<feature type="repeat" description="TPR" evidence="7">
    <location>
        <begin position="528"/>
        <end position="561"/>
    </location>
</feature>
<dbReference type="InterPro" id="IPR002423">
    <property type="entry name" value="Cpn60/GroEL/TCP-1"/>
</dbReference>
<dbReference type="InterPro" id="IPR027413">
    <property type="entry name" value="GROEL-like_equatorial_sf"/>
</dbReference>
<keyword evidence="6" id="KW-0687">Ribonucleoprotein</keyword>
<dbReference type="GO" id="GO:0051082">
    <property type="term" value="F:unfolded protein binding"/>
    <property type="evidence" value="ECO:0007669"/>
    <property type="project" value="InterPro"/>
</dbReference>
<dbReference type="InterPro" id="IPR002194">
    <property type="entry name" value="Chaperonin_TCP-1_CS"/>
</dbReference>
<dbReference type="InterPro" id="IPR019734">
    <property type="entry name" value="TPR_rpt"/>
</dbReference>
<dbReference type="Gene3D" id="3.30.260.10">
    <property type="entry name" value="TCP-1-like chaperonin intermediate domain"/>
    <property type="match status" value="1"/>
</dbReference>
<dbReference type="Gene3D" id="1.25.40.10">
    <property type="entry name" value="Tetratricopeptide repeat domain"/>
    <property type="match status" value="3"/>
</dbReference>
<dbReference type="Pfam" id="PF07719">
    <property type="entry name" value="TPR_2"/>
    <property type="match status" value="1"/>
</dbReference>
<dbReference type="Pfam" id="PF13424">
    <property type="entry name" value="TPR_12"/>
    <property type="match status" value="1"/>
</dbReference>
<dbReference type="Gene3D" id="1.10.560.10">
    <property type="entry name" value="GroEL-like equatorial domain"/>
    <property type="match status" value="2"/>
</dbReference>
<evidence type="ECO:0000256" key="3">
    <source>
        <dbReference type="ARBA" id="ARBA00022737"/>
    </source>
</evidence>
<keyword evidence="5" id="KW-0689">Ribosomal protein</keyword>
<dbReference type="InterPro" id="IPR011990">
    <property type="entry name" value="TPR-like_helical_dom_sf"/>
</dbReference>
<dbReference type="InterPro" id="IPR000266">
    <property type="entry name" value="Ribosomal_uS17"/>
</dbReference>
<keyword evidence="9" id="KW-1185">Reference proteome</keyword>
<comment type="similarity">
    <text evidence="1">Belongs to the TCP-1 chaperonin family.</text>
</comment>
<dbReference type="OrthoDB" id="9991317at2759"/>
<evidence type="ECO:0000256" key="1">
    <source>
        <dbReference type="ARBA" id="ARBA00008020"/>
    </source>
</evidence>
<dbReference type="GO" id="GO:0003735">
    <property type="term" value="F:structural constituent of ribosome"/>
    <property type="evidence" value="ECO:0007669"/>
    <property type="project" value="InterPro"/>
</dbReference>
<feature type="repeat" description="TPR" evidence="7">
    <location>
        <begin position="361"/>
        <end position="394"/>
    </location>
</feature>
<gene>
    <name evidence="8" type="ORF">AXF42_Ash013118</name>
</gene>
<dbReference type="STRING" id="1088818.A0A2I0BD32"/>
<proteinExistence type="inferred from homology"/>
<dbReference type="PROSITE" id="PS00750">
    <property type="entry name" value="TCP1_1"/>
    <property type="match status" value="1"/>
</dbReference>
<name>A0A2I0BD32_9ASPA</name>
<comment type="similarity">
    <text evidence="2">Belongs to the universal ribosomal protein uS17 family.</text>
</comment>
<keyword evidence="3" id="KW-0677">Repeat</keyword>
<dbReference type="Gene3D" id="2.40.50.140">
    <property type="entry name" value="Nucleic acid-binding proteins"/>
    <property type="match status" value="1"/>
</dbReference>
<dbReference type="InterPro" id="IPR027410">
    <property type="entry name" value="TCP-1-like_intermed_sf"/>
</dbReference>
<dbReference type="Pfam" id="PF13181">
    <property type="entry name" value="TPR_8"/>
    <property type="match status" value="1"/>
</dbReference>
<accession>A0A2I0BD32</accession>
<dbReference type="GO" id="GO:0006457">
    <property type="term" value="P:protein folding"/>
    <property type="evidence" value="ECO:0007669"/>
    <property type="project" value="InterPro"/>
</dbReference>
<dbReference type="SUPFAM" id="SSF48592">
    <property type="entry name" value="GroEL equatorial domain-like"/>
    <property type="match status" value="1"/>
</dbReference>
<dbReference type="SUPFAM" id="SSF54849">
    <property type="entry name" value="GroEL-intermediate domain like"/>
    <property type="match status" value="1"/>
</dbReference>
<dbReference type="PROSITE" id="PS50005">
    <property type="entry name" value="TPR"/>
    <property type="match status" value="4"/>
</dbReference>
<dbReference type="AlphaFoldDB" id="A0A2I0BD32"/>
<dbReference type="CDD" id="cd00364">
    <property type="entry name" value="Ribosomal_uS17"/>
    <property type="match status" value="1"/>
</dbReference>
<dbReference type="GO" id="GO:0005840">
    <property type="term" value="C:ribosome"/>
    <property type="evidence" value="ECO:0007669"/>
    <property type="project" value="UniProtKB-KW"/>
</dbReference>